<proteinExistence type="inferred from homology"/>
<dbReference type="eggNOG" id="COG0436">
    <property type="taxonomic scope" value="Bacteria"/>
</dbReference>
<dbReference type="NCBIfam" id="NF005334">
    <property type="entry name" value="PRK06855.1"/>
    <property type="match status" value="1"/>
</dbReference>
<feature type="domain" description="Aminotransferase class I/classII large" evidence="7">
    <location>
        <begin position="49"/>
        <end position="407"/>
    </location>
</feature>
<dbReference type="Gene3D" id="3.90.1150.10">
    <property type="entry name" value="Aspartate Aminotransferase, domain 1"/>
    <property type="match status" value="1"/>
</dbReference>
<organism evidence="8 9">
    <name type="scientific">Spirochaeta lutea</name>
    <dbReference type="NCBI Taxonomy" id="1480694"/>
    <lineage>
        <taxon>Bacteria</taxon>
        <taxon>Pseudomonadati</taxon>
        <taxon>Spirochaetota</taxon>
        <taxon>Spirochaetia</taxon>
        <taxon>Spirochaetales</taxon>
        <taxon>Spirochaetaceae</taxon>
        <taxon>Spirochaeta</taxon>
    </lineage>
</organism>
<dbReference type="InterPro" id="IPR015422">
    <property type="entry name" value="PyrdxlP-dep_Trfase_small"/>
</dbReference>
<dbReference type="SUPFAM" id="SSF53383">
    <property type="entry name" value="PLP-dependent transferases"/>
    <property type="match status" value="1"/>
</dbReference>
<dbReference type="InterPro" id="IPR015421">
    <property type="entry name" value="PyrdxlP-dep_Trfase_major"/>
</dbReference>
<dbReference type="PANTHER" id="PTHR43488:SF2">
    <property type="entry name" value="GLUTAMATE-PYRUVATE AMINOTRANSFERASE ALAA"/>
    <property type="match status" value="1"/>
</dbReference>
<keyword evidence="4 8" id="KW-0808">Transferase</keyword>
<dbReference type="RefSeq" id="WP_037546081.1">
    <property type="nucleotide sequence ID" value="NZ_JNUP01000029.1"/>
</dbReference>
<dbReference type="InterPro" id="IPR015424">
    <property type="entry name" value="PyrdxlP-dep_Trfase"/>
</dbReference>
<evidence type="ECO:0000259" key="7">
    <source>
        <dbReference type="Pfam" id="PF00155"/>
    </source>
</evidence>
<comment type="similarity">
    <text evidence="2">Belongs to the class-I pyridoxal-phosphate-dependent aminotransferase family.</text>
</comment>
<evidence type="ECO:0000256" key="3">
    <source>
        <dbReference type="ARBA" id="ARBA00022576"/>
    </source>
</evidence>
<dbReference type="GO" id="GO:0030170">
    <property type="term" value="F:pyridoxal phosphate binding"/>
    <property type="evidence" value="ECO:0007669"/>
    <property type="project" value="InterPro"/>
</dbReference>
<evidence type="ECO:0000313" key="8">
    <source>
        <dbReference type="EMBL" id="KGE73399.1"/>
    </source>
</evidence>
<name>A0A098R0E4_9SPIO</name>
<reference evidence="8 9" key="1">
    <citation type="submission" date="2014-05" db="EMBL/GenBank/DDBJ databases">
        <title>De novo Genome Sequence of Spirocheata sp.</title>
        <authorList>
            <person name="Shivani Y."/>
            <person name="Subhash Y."/>
            <person name="Tushar L."/>
            <person name="Sasikala C."/>
            <person name="Ramana C.V."/>
        </authorList>
    </citation>
    <scope>NUCLEOTIDE SEQUENCE [LARGE SCALE GENOMIC DNA]</scope>
    <source>
        <strain evidence="8 9">JC230</strain>
    </source>
</reference>
<keyword evidence="9" id="KW-1185">Reference proteome</keyword>
<dbReference type="GO" id="GO:0004021">
    <property type="term" value="F:L-alanine:2-oxoglutarate aminotransferase activity"/>
    <property type="evidence" value="ECO:0007669"/>
    <property type="project" value="UniProtKB-EC"/>
</dbReference>
<dbReference type="OrthoDB" id="367386at2"/>
<evidence type="ECO:0000256" key="4">
    <source>
        <dbReference type="ARBA" id="ARBA00022679"/>
    </source>
</evidence>
<sequence length="432" mass="48218">MRRTIEHDGARQLTYEIREIVQFAHQVQALGVPITWENIGDPVRKGEQLAPWMKKIISELVLEDASYAYSDTQGEPATREFLADMVNRRGGCQVTPDDIVFFNGLGDAVAKIFGFLKREARVIGPSPAYSTHSSAEAAHSGYEHLTYTLDPNRGWQPDLEDLENKVTYNPSIAGILLINPDNPTGVVYSPEVLLEFVRIAKEHNLFLVCDETYANIVFDGARTHYLSEVIDGVPGMALRSISKEFPWPGGRCGWAEVYNRQADPDFARYIASIISAKRLEVCSTTLPQRSIPSIMGDERYADHLSSRNAMYAARAHEAVQAFQGIPGIMVHPPKGGFFLTLAFQDGVLPEDGRLDIEDARVAELVEQASRGKQPDKRFVYYLLGARGICVVPLSGFCTSRQGFRMTLLESDDALRQATFRRVAQAVREYLGR</sequence>
<dbReference type="AlphaFoldDB" id="A0A098R0E4"/>
<dbReference type="PANTHER" id="PTHR43488">
    <property type="entry name" value="GLUTAMATE-PYRUVATE AMINOTRANSFERASE ALAA"/>
    <property type="match status" value="1"/>
</dbReference>
<gene>
    <name evidence="8" type="ORF">DC28_03770</name>
</gene>
<dbReference type="EC" id="2.6.1.2" evidence="6"/>
<dbReference type="InterPro" id="IPR051926">
    <property type="entry name" value="Ala_Aminotransferase"/>
</dbReference>
<dbReference type="CDD" id="cd00609">
    <property type="entry name" value="AAT_like"/>
    <property type="match status" value="1"/>
</dbReference>
<comment type="cofactor">
    <cofactor evidence="1">
        <name>pyridoxal 5'-phosphate</name>
        <dbReference type="ChEBI" id="CHEBI:597326"/>
    </cofactor>
</comment>
<dbReference type="Pfam" id="PF00155">
    <property type="entry name" value="Aminotran_1_2"/>
    <property type="match status" value="1"/>
</dbReference>
<comment type="caution">
    <text evidence="8">The sequence shown here is derived from an EMBL/GenBank/DDBJ whole genome shotgun (WGS) entry which is preliminary data.</text>
</comment>
<dbReference type="EMBL" id="JNUP01000029">
    <property type="protein sequence ID" value="KGE73399.1"/>
    <property type="molecule type" value="Genomic_DNA"/>
</dbReference>
<evidence type="ECO:0000256" key="5">
    <source>
        <dbReference type="ARBA" id="ARBA00022898"/>
    </source>
</evidence>
<dbReference type="Proteomes" id="UP000029692">
    <property type="component" value="Unassembled WGS sequence"/>
</dbReference>
<dbReference type="STRING" id="1480694.DC28_03770"/>
<evidence type="ECO:0000256" key="6">
    <source>
        <dbReference type="ARBA" id="ARBA00026106"/>
    </source>
</evidence>
<evidence type="ECO:0000313" key="9">
    <source>
        <dbReference type="Proteomes" id="UP000029692"/>
    </source>
</evidence>
<protein>
    <recommendedName>
        <fullName evidence="6">alanine transaminase</fullName>
        <ecNumber evidence="6">2.6.1.2</ecNumber>
    </recommendedName>
</protein>
<evidence type="ECO:0000256" key="2">
    <source>
        <dbReference type="ARBA" id="ARBA00007441"/>
    </source>
</evidence>
<accession>A0A098R0E4</accession>
<evidence type="ECO:0000256" key="1">
    <source>
        <dbReference type="ARBA" id="ARBA00001933"/>
    </source>
</evidence>
<keyword evidence="5" id="KW-0663">Pyridoxal phosphate</keyword>
<dbReference type="InterPro" id="IPR004839">
    <property type="entry name" value="Aminotransferase_I/II_large"/>
</dbReference>
<dbReference type="Gene3D" id="3.40.640.10">
    <property type="entry name" value="Type I PLP-dependent aspartate aminotransferase-like (Major domain)"/>
    <property type="match status" value="1"/>
</dbReference>
<keyword evidence="3 8" id="KW-0032">Aminotransferase</keyword>